<comment type="subcellular location">
    <subcellularLocation>
        <location evidence="1 13">Cytoplasm</location>
    </subcellularLocation>
</comment>
<dbReference type="AlphaFoldDB" id="T1K0W7"/>
<comment type="caution">
    <text evidence="13">Lacks conserved residue(s) required for the propagation of feature annotation.</text>
</comment>
<feature type="binding site" evidence="13">
    <location>
        <position position="42"/>
    </location>
    <ligand>
        <name>Mg(2+)</name>
        <dbReference type="ChEBI" id="CHEBI:18420"/>
    </ligand>
</feature>
<dbReference type="OMA" id="YDPIFQP"/>
<evidence type="ECO:0000256" key="4">
    <source>
        <dbReference type="ARBA" id="ARBA00022723"/>
    </source>
</evidence>
<sequence length="192" mass="21436">MKMSRGTLYFITSNKDKLAEVIALLGHDFPYKLESKKVDLNEYQGDEDFIVKKKCLEAAKLVNGPVMVEDTSLGFDAFGGLPGPYVKYFLDSIGPEGLHKMLMGWENKNASAACRIGFCESPSSVPIIFKGIVKGSIVEPRGSTGFGFDYCFQPEGLSLTFSQMEMESKNKLSHRYLAVQAMKVFFQKEKDQ</sequence>
<feature type="binding site" evidence="13">
    <location>
        <position position="169"/>
    </location>
    <ligand>
        <name>ITP</name>
        <dbReference type="ChEBI" id="CHEBI:61402"/>
    </ligand>
</feature>
<keyword evidence="8 13" id="KW-0546">Nucleotide metabolism</keyword>
<dbReference type="InterPro" id="IPR027502">
    <property type="entry name" value="ITPase"/>
</dbReference>
<feature type="binding site" evidence="13">
    <location>
        <begin position="12"/>
        <end position="17"/>
    </location>
    <ligand>
        <name>ITP</name>
        <dbReference type="ChEBI" id="CHEBI:61402"/>
    </ligand>
</feature>
<dbReference type="GO" id="GO:0036222">
    <property type="term" value="F:XTP diphosphatase activity"/>
    <property type="evidence" value="ECO:0007669"/>
    <property type="project" value="UniProtKB-UniRule"/>
</dbReference>
<dbReference type="PANTHER" id="PTHR11067:SF9">
    <property type="entry name" value="INOSINE TRIPHOSPHATE PYROPHOSPHATASE"/>
    <property type="match status" value="1"/>
</dbReference>
<evidence type="ECO:0000256" key="11">
    <source>
        <dbReference type="ARBA" id="ARBA00093255"/>
    </source>
</evidence>
<keyword evidence="7 13" id="KW-0460">Magnesium</keyword>
<dbReference type="KEGG" id="tut:107371977"/>
<dbReference type="GO" id="GO:0036220">
    <property type="term" value="F:ITP diphosphatase activity"/>
    <property type="evidence" value="ECO:0007669"/>
    <property type="project" value="UniProtKB-UniRule"/>
</dbReference>
<evidence type="ECO:0000256" key="1">
    <source>
        <dbReference type="ARBA" id="ARBA00004496"/>
    </source>
</evidence>
<dbReference type="EnsemblMetazoa" id="tetur03g09340.1">
    <property type="protein sequence ID" value="tetur03g09340.1"/>
    <property type="gene ID" value="tetur03g09340"/>
</dbReference>
<comment type="catalytic activity">
    <reaction evidence="13">
        <text>XTP + H2O = XMP + diphosphate + H(+)</text>
        <dbReference type="Rhea" id="RHEA:28610"/>
        <dbReference type="ChEBI" id="CHEBI:15377"/>
        <dbReference type="ChEBI" id="CHEBI:15378"/>
        <dbReference type="ChEBI" id="CHEBI:33019"/>
        <dbReference type="ChEBI" id="CHEBI:57464"/>
        <dbReference type="ChEBI" id="CHEBI:61314"/>
        <dbReference type="EC" id="3.6.1.66"/>
    </reaction>
</comment>
<feature type="binding site" evidence="13">
    <location>
        <position position="54"/>
    </location>
    <ligand>
        <name>ITP</name>
        <dbReference type="ChEBI" id="CHEBI:61402"/>
    </ligand>
</feature>
<dbReference type="FunFam" id="3.90.950.10:FF:000003">
    <property type="entry name" value="Inosine triphosphate pyrophosphatase"/>
    <property type="match status" value="1"/>
</dbReference>
<dbReference type="InterPro" id="IPR002637">
    <property type="entry name" value="RdgB/HAM1"/>
</dbReference>
<dbReference type="PANTHER" id="PTHR11067">
    <property type="entry name" value="INOSINE TRIPHOSPHATE PYROPHOSPHATASE/HAM1 PROTEIN"/>
    <property type="match status" value="1"/>
</dbReference>
<dbReference type="EC" id="3.6.1.66" evidence="13"/>
<dbReference type="GO" id="GO:0005737">
    <property type="term" value="C:cytoplasm"/>
    <property type="evidence" value="ECO:0007669"/>
    <property type="project" value="UniProtKB-SubCell"/>
</dbReference>
<comment type="function">
    <text evidence="9">Pyrophosphatase that hydrolyzes the non-canonical purine nucleotides inosine triphosphate (ITP), deoxyinosine triphosphate (dITP) as well as 2'-deoxy-N-6-hydroxylaminopurine triphosphate (dHAPTP) and xanthosine 5'-triphosphate (XTP) to their respective monophosphate derivatives. The enzyme does not distinguish between the deoxy- and ribose forms. Probably excludes non-canonical purines from RNA and DNA precursor pools, thus preventing their incorporation into RNA and DNA and avoiding chromosomal lesions.</text>
</comment>
<proteinExistence type="inferred from homology"/>
<evidence type="ECO:0000256" key="9">
    <source>
        <dbReference type="ARBA" id="ARBA00054940"/>
    </source>
</evidence>
<dbReference type="STRING" id="32264.T1K0W7"/>
<dbReference type="HOGENOM" id="CLU_082080_1_1_1"/>
<dbReference type="GO" id="GO:0009117">
    <property type="term" value="P:nucleotide metabolic process"/>
    <property type="evidence" value="ECO:0007669"/>
    <property type="project" value="UniProtKB-KW"/>
</dbReference>
<feature type="binding site" evidence="13">
    <location>
        <begin position="174"/>
        <end position="175"/>
    </location>
    <ligand>
        <name>ITP</name>
        <dbReference type="ChEBI" id="CHEBI:61402"/>
    </ligand>
</feature>
<keyword evidence="15" id="KW-1185">Reference proteome</keyword>
<evidence type="ECO:0000256" key="13">
    <source>
        <dbReference type="HAMAP-Rule" id="MF_03148"/>
    </source>
</evidence>
<reference evidence="15" key="1">
    <citation type="submission" date="2011-08" db="EMBL/GenBank/DDBJ databases">
        <authorList>
            <person name="Rombauts S."/>
        </authorList>
    </citation>
    <scope>NUCLEOTIDE SEQUENCE</scope>
    <source>
        <strain evidence="15">London</strain>
    </source>
</reference>
<name>T1K0W7_TETUR</name>
<dbReference type="GO" id="GO:0009204">
    <property type="term" value="P:deoxyribonucleoside triphosphate catabolic process"/>
    <property type="evidence" value="ECO:0007669"/>
    <property type="project" value="UniProtKB-UniRule"/>
</dbReference>
<evidence type="ECO:0000256" key="3">
    <source>
        <dbReference type="ARBA" id="ARBA00022490"/>
    </source>
</evidence>
<evidence type="ECO:0000256" key="5">
    <source>
        <dbReference type="ARBA" id="ARBA00022741"/>
    </source>
</evidence>
<dbReference type="EMBL" id="CAEY01001145">
    <property type="status" value="NOT_ANNOTATED_CDS"/>
    <property type="molecule type" value="Genomic_DNA"/>
</dbReference>
<evidence type="ECO:0000313" key="15">
    <source>
        <dbReference type="Proteomes" id="UP000015104"/>
    </source>
</evidence>
<keyword evidence="13" id="KW-0464">Manganese</keyword>
<feature type="binding site" evidence="13">
    <location>
        <position position="70"/>
    </location>
    <ligand>
        <name>Mg(2+)</name>
        <dbReference type="ChEBI" id="CHEBI:18420"/>
    </ligand>
</feature>
<dbReference type="InterPro" id="IPR029001">
    <property type="entry name" value="ITPase-like_fam"/>
</dbReference>
<dbReference type="CDD" id="cd00515">
    <property type="entry name" value="HAM1"/>
    <property type="match status" value="1"/>
</dbReference>
<reference evidence="14" key="2">
    <citation type="submission" date="2015-06" db="UniProtKB">
        <authorList>
            <consortium name="EnsemblMetazoa"/>
        </authorList>
    </citation>
    <scope>IDENTIFICATION</scope>
</reference>
<evidence type="ECO:0000256" key="2">
    <source>
        <dbReference type="ARBA" id="ARBA00008023"/>
    </source>
</evidence>
<protein>
    <recommendedName>
        <fullName evidence="13">Inosine triphosphate pyrophosphatase</fullName>
        <shortName evidence="13">ITPase</shortName>
        <shortName evidence="13">Inosine triphosphatase</shortName>
        <ecNumber evidence="13">3.6.1.66</ecNumber>
    </recommendedName>
    <alternativeName>
        <fullName evidence="13">Non-canonical purine NTP pyrophosphatase</fullName>
    </alternativeName>
    <alternativeName>
        <fullName evidence="13">Non-standard purine NTP pyrophosphatase</fullName>
    </alternativeName>
    <alternativeName>
        <fullName evidence="13">Nucleoside-triphosphate diphosphatase</fullName>
    </alternativeName>
    <alternativeName>
        <fullName evidence="13">Nucleoside-triphosphate pyrophosphatase</fullName>
        <shortName evidence="13">NTPase</shortName>
    </alternativeName>
    <alternativeName>
        <fullName evidence="13">XTP/dITP diphosphatase</fullName>
    </alternativeName>
</protein>
<evidence type="ECO:0000256" key="12">
    <source>
        <dbReference type="ARBA" id="ARBA00093271"/>
    </source>
</evidence>
<dbReference type="HAMAP" id="MF_03148">
    <property type="entry name" value="HAM1_NTPase"/>
    <property type="match status" value="1"/>
</dbReference>
<dbReference type="GO" id="GO:0035870">
    <property type="term" value="F:dITP diphosphatase activity"/>
    <property type="evidence" value="ECO:0007669"/>
    <property type="project" value="UniProtKB-UniRule"/>
</dbReference>
<comment type="catalytic activity">
    <reaction evidence="11">
        <text>dITP + H2O = dIMP + diphosphate + H(+)</text>
        <dbReference type="Rhea" id="RHEA:28342"/>
        <dbReference type="ChEBI" id="CHEBI:15377"/>
        <dbReference type="ChEBI" id="CHEBI:15378"/>
        <dbReference type="ChEBI" id="CHEBI:33019"/>
        <dbReference type="ChEBI" id="CHEBI:61194"/>
        <dbReference type="ChEBI" id="CHEBI:61382"/>
        <dbReference type="EC" id="3.6.1.66"/>
    </reaction>
    <physiologicalReaction direction="left-to-right" evidence="11">
        <dbReference type="Rhea" id="RHEA:28343"/>
    </physiologicalReaction>
</comment>
<evidence type="ECO:0000256" key="8">
    <source>
        <dbReference type="ARBA" id="ARBA00023080"/>
    </source>
</evidence>
<keyword evidence="5 13" id="KW-0547">Nucleotide-binding</keyword>
<dbReference type="OrthoDB" id="6288734at2759"/>
<gene>
    <name evidence="14" type="primary">107371977</name>
</gene>
<keyword evidence="6 13" id="KW-0378">Hydrolase</keyword>
<comment type="catalytic activity">
    <reaction evidence="12">
        <text>N(6)-hydroxy-dATP + H2O = N(6)-hydroxy-dAMP + diphosphate + H(+)</text>
        <dbReference type="Rhea" id="RHEA:83971"/>
        <dbReference type="ChEBI" id="CHEBI:15377"/>
        <dbReference type="ChEBI" id="CHEBI:15378"/>
        <dbReference type="ChEBI" id="CHEBI:33019"/>
        <dbReference type="ChEBI" id="CHEBI:233529"/>
        <dbReference type="ChEBI" id="CHEBI:233530"/>
    </reaction>
    <physiologicalReaction direction="left-to-right" evidence="12">
        <dbReference type="Rhea" id="RHEA:83972"/>
    </physiologicalReaction>
</comment>
<accession>T1K0W7</accession>
<dbReference type="Gene3D" id="3.90.950.10">
    <property type="match status" value="1"/>
</dbReference>
<dbReference type="Pfam" id="PF01725">
    <property type="entry name" value="Ham1p_like"/>
    <property type="match status" value="1"/>
</dbReference>
<comment type="similarity">
    <text evidence="2 13">Belongs to the HAM1 NTPase family.</text>
</comment>
<feature type="binding site" evidence="13">
    <location>
        <begin position="70"/>
        <end position="71"/>
    </location>
    <ligand>
        <name>ITP</name>
        <dbReference type="ChEBI" id="CHEBI:61402"/>
    </ligand>
</feature>
<dbReference type="Proteomes" id="UP000015104">
    <property type="component" value="Unassembled WGS sequence"/>
</dbReference>
<comment type="function">
    <text evidence="13">Pyrophosphatase that hydrolyzes non-canonical purine nucleotides such as inosine triphosphate (ITP), deoxyinosine triphosphate (dITP) or xanthosine 5'-triphosphate (XTP) to their respective monophosphate derivatives. The enzyme does not distinguish between the deoxy- and ribose forms. Probably excludes non-canonical purines from RNA and DNA precursor pools, thus preventing their incorporation into RNA and DNA and avoiding chromosomal lesions.</text>
</comment>
<evidence type="ECO:0000256" key="6">
    <source>
        <dbReference type="ARBA" id="ARBA00022801"/>
    </source>
</evidence>
<evidence type="ECO:0000256" key="7">
    <source>
        <dbReference type="ARBA" id="ARBA00022842"/>
    </source>
</evidence>
<dbReference type="GO" id="GO:0046872">
    <property type="term" value="F:metal ion binding"/>
    <property type="evidence" value="ECO:0007669"/>
    <property type="project" value="UniProtKB-KW"/>
</dbReference>
<evidence type="ECO:0000313" key="14">
    <source>
        <dbReference type="EnsemblMetazoa" id="tetur03g09340.1"/>
    </source>
</evidence>
<keyword evidence="3 13" id="KW-0963">Cytoplasm</keyword>
<comment type="subunit">
    <text evidence="13">Homodimer.</text>
</comment>
<dbReference type="eggNOG" id="KOG3222">
    <property type="taxonomic scope" value="Eukaryota"/>
</dbReference>
<comment type="catalytic activity">
    <reaction evidence="10">
        <text>ITP + H2O = IMP + diphosphate + H(+)</text>
        <dbReference type="Rhea" id="RHEA:29399"/>
        <dbReference type="ChEBI" id="CHEBI:15377"/>
        <dbReference type="ChEBI" id="CHEBI:15378"/>
        <dbReference type="ChEBI" id="CHEBI:33019"/>
        <dbReference type="ChEBI" id="CHEBI:58053"/>
        <dbReference type="ChEBI" id="CHEBI:61402"/>
        <dbReference type="EC" id="3.6.1.66"/>
    </reaction>
    <physiologicalReaction direction="left-to-right" evidence="10">
        <dbReference type="Rhea" id="RHEA:29400"/>
    </physiologicalReaction>
</comment>
<keyword evidence="4 13" id="KW-0479">Metal-binding</keyword>
<evidence type="ECO:0000256" key="10">
    <source>
        <dbReference type="ARBA" id="ARBA00093218"/>
    </source>
</evidence>
<organism evidence="14 15">
    <name type="scientific">Tetranychus urticae</name>
    <name type="common">Two-spotted spider mite</name>
    <dbReference type="NCBI Taxonomy" id="32264"/>
    <lineage>
        <taxon>Eukaryota</taxon>
        <taxon>Metazoa</taxon>
        <taxon>Ecdysozoa</taxon>
        <taxon>Arthropoda</taxon>
        <taxon>Chelicerata</taxon>
        <taxon>Arachnida</taxon>
        <taxon>Acari</taxon>
        <taxon>Acariformes</taxon>
        <taxon>Trombidiformes</taxon>
        <taxon>Prostigmata</taxon>
        <taxon>Eleutherengona</taxon>
        <taxon>Raphignathae</taxon>
        <taxon>Tetranychoidea</taxon>
        <taxon>Tetranychidae</taxon>
        <taxon>Tetranychus</taxon>
    </lineage>
</organism>
<comment type="cofactor">
    <cofactor evidence="13">
        <name>Mg(2+)</name>
        <dbReference type="ChEBI" id="CHEBI:18420"/>
    </cofactor>
    <cofactor evidence="13">
        <name>Mn(2+)</name>
        <dbReference type="ChEBI" id="CHEBI:29035"/>
    </cofactor>
    <text evidence="13">Binds 1 divalent metal cation per subunit; can use either Mg(2+) or Mn(2+).</text>
</comment>
<dbReference type="GO" id="GO:0000166">
    <property type="term" value="F:nucleotide binding"/>
    <property type="evidence" value="ECO:0007669"/>
    <property type="project" value="UniProtKB-KW"/>
</dbReference>
<dbReference type="SUPFAM" id="SSF52972">
    <property type="entry name" value="ITPase-like"/>
    <property type="match status" value="1"/>
</dbReference>